<evidence type="ECO:0000256" key="3">
    <source>
        <dbReference type="ARBA" id="ARBA00012071"/>
    </source>
</evidence>
<dbReference type="GO" id="GO:0005524">
    <property type="term" value="F:ATP binding"/>
    <property type="evidence" value="ECO:0007669"/>
    <property type="project" value="UniProtKB-UniRule"/>
</dbReference>
<dbReference type="GO" id="GO:0009029">
    <property type="term" value="F:lipid-A 4'-kinase activity"/>
    <property type="evidence" value="ECO:0007669"/>
    <property type="project" value="UniProtKB-UniRule"/>
</dbReference>
<accession>A0A931BRZ4</accession>
<evidence type="ECO:0000256" key="11">
    <source>
        <dbReference type="ARBA" id="ARBA00023098"/>
    </source>
</evidence>
<keyword evidence="10 13" id="KW-0067">ATP-binding</keyword>
<comment type="pathway">
    <text evidence="2 13">Glycolipid biosynthesis; lipid IV(A) biosynthesis; lipid IV(A) from (3R)-3-hydroxytetradecanoyl-[acyl-carrier-protein] and UDP-N-acetyl-alpha-D-glucosamine: step 6/6.</text>
</comment>
<dbReference type="EC" id="2.7.1.130" evidence="3 13"/>
<keyword evidence="5 13" id="KW-0444">Lipid biosynthesis</keyword>
<evidence type="ECO:0000256" key="4">
    <source>
        <dbReference type="ARBA" id="ARBA00016436"/>
    </source>
</evidence>
<dbReference type="GO" id="GO:0009244">
    <property type="term" value="P:lipopolysaccharide core region biosynthetic process"/>
    <property type="evidence" value="ECO:0007669"/>
    <property type="project" value="TreeGrafter"/>
</dbReference>
<evidence type="ECO:0000256" key="7">
    <source>
        <dbReference type="ARBA" id="ARBA00022679"/>
    </source>
</evidence>
<protein>
    <recommendedName>
        <fullName evidence="4 13">Tetraacyldisaccharide 4'-kinase</fullName>
        <ecNumber evidence="3 13">2.7.1.130</ecNumber>
    </recommendedName>
    <alternativeName>
        <fullName evidence="12 13">Lipid A 4'-kinase</fullName>
    </alternativeName>
</protein>
<evidence type="ECO:0000313" key="14">
    <source>
        <dbReference type="EMBL" id="MBF9231752.1"/>
    </source>
</evidence>
<keyword evidence="8 13" id="KW-0547">Nucleotide-binding</keyword>
<dbReference type="EMBL" id="JADQDO010000001">
    <property type="protein sequence ID" value="MBF9231752.1"/>
    <property type="molecule type" value="Genomic_DNA"/>
</dbReference>
<dbReference type="Pfam" id="PF02606">
    <property type="entry name" value="LpxK"/>
    <property type="match status" value="1"/>
</dbReference>
<evidence type="ECO:0000313" key="15">
    <source>
        <dbReference type="Proteomes" id="UP000599312"/>
    </source>
</evidence>
<dbReference type="NCBIfam" id="TIGR00682">
    <property type="entry name" value="lpxK"/>
    <property type="match status" value="1"/>
</dbReference>
<sequence length="337" mass="35660">MRAPAFWSRKTPSPLACLLWPLGLIYGGVAALRMKRSGERAGLPIICIGNVTAGGAGKTPTALAIADILDDAGESPAFLSRGYGGKLKGPVQVELRHMARDVGDEPILLASMAPAIVSIDRPSGARLAHEIGATVVIMDDGLQNPSIRKDCAIAVVDGATGIGNGFCLPAGPLRAPLSAQWSAIDAVLVVGDGVGGEAVASEAKRRGKRVFSATLVPDSGMAETLRGQKVLAFAGIGRPDKFFDTLRAAGASVEEARPFPDHYAYGPGDLAVLKKEAERRGLHPVTTEKDLVRIQSLDGTEPWPALRALPVRLRINEEAAFRNFILRRIGERRLRAS</sequence>
<comment type="caution">
    <text evidence="14">The sequence shown here is derived from an EMBL/GenBank/DDBJ whole genome shotgun (WGS) entry which is preliminary data.</text>
</comment>
<evidence type="ECO:0000256" key="2">
    <source>
        <dbReference type="ARBA" id="ARBA00004870"/>
    </source>
</evidence>
<keyword evidence="9 13" id="KW-0418">Kinase</keyword>
<dbReference type="InterPro" id="IPR027417">
    <property type="entry name" value="P-loop_NTPase"/>
</dbReference>
<gene>
    <name evidence="13" type="primary">lpxK</name>
    <name evidence="14" type="ORF">I2H38_00020</name>
</gene>
<dbReference type="PANTHER" id="PTHR42724">
    <property type="entry name" value="TETRAACYLDISACCHARIDE 4'-KINASE"/>
    <property type="match status" value="1"/>
</dbReference>
<name>A0A931BRZ4_9HYPH</name>
<proteinExistence type="inferred from homology"/>
<organism evidence="14 15">
    <name type="scientific">Microvirga alba</name>
    <dbReference type="NCBI Taxonomy" id="2791025"/>
    <lineage>
        <taxon>Bacteria</taxon>
        <taxon>Pseudomonadati</taxon>
        <taxon>Pseudomonadota</taxon>
        <taxon>Alphaproteobacteria</taxon>
        <taxon>Hyphomicrobiales</taxon>
        <taxon>Methylobacteriaceae</taxon>
        <taxon>Microvirga</taxon>
    </lineage>
</organism>
<keyword evidence="7 13" id="KW-0808">Transferase</keyword>
<dbReference type="SUPFAM" id="SSF52540">
    <property type="entry name" value="P-loop containing nucleoside triphosphate hydrolases"/>
    <property type="match status" value="1"/>
</dbReference>
<evidence type="ECO:0000256" key="5">
    <source>
        <dbReference type="ARBA" id="ARBA00022516"/>
    </source>
</evidence>
<evidence type="ECO:0000256" key="8">
    <source>
        <dbReference type="ARBA" id="ARBA00022741"/>
    </source>
</evidence>
<evidence type="ECO:0000256" key="9">
    <source>
        <dbReference type="ARBA" id="ARBA00022777"/>
    </source>
</evidence>
<evidence type="ECO:0000256" key="13">
    <source>
        <dbReference type="HAMAP-Rule" id="MF_00409"/>
    </source>
</evidence>
<keyword evidence="6 13" id="KW-0441">Lipid A biosynthesis</keyword>
<reference evidence="14" key="1">
    <citation type="submission" date="2020-11" db="EMBL/GenBank/DDBJ databases">
        <authorList>
            <person name="Kim M.K."/>
        </authorList>
    </citation>
    <scope>NUCLEOTIDE SEQUENCE</scope>
    <source>
        <strain evidence="14">BT350</strain>
    </source>
</reference>
<evidence type="ECO:0000256" key="12">
    <source>
        <dbReference type="ARBA" id="ARBA00029757"/>
    </source>
</evidence>
<keyword evidence="15" id="KW-1185">Reference proteome</keyword>
<evidence type="ECO:0000256" key="1">
    <source>
        <dbReference type="ARBA" id="ARBA00002274"/>
    </source>
</evidence>
<feature type="binding site" evidence="13">
    <location>
        <begin position="52"/>
        <end position="59"/>
    </location>
    <ligand>
        <name>ATP</name>
        <dbReference type="ChEBI" id="CHEBI:30616"/>
    </ligand>
</feature>
<comment type="catalytic activity">
    <reaction evidence="13">
        <text>a lipid A disaccharide + ATP = a lipid IVA + ADP + H(+)</text>
        <dbReference type="Rhea" id="RHEA:67840"/>
        <dbReference type="ChEBI" id="CHEBI:15378"/>
        <dbReference type="ChEBI" id="CHEBI:30616"/>
        <dbReference type="ChEBI" id="CHEBI:176343"/>
        <dbReference type="ChEBI" id="CHEBI:176425"/>
        <dbReference type="ChEBI" id="CHEBI:456216"/>
        <dbReference type="EC" id="2.7.1.130"/>
    </reaction>
</comment>
<dbReference type="Proteomes" id="UP000599312">
    <property type="component" value="Unassembled WGS sequence"/>
</dbReference>
<keyword evidence="11 13" id="KW-0443">Lipid metabolism</keyword>
<dbReference type="GO" id="GO:0005886">
    <property type="term" value="C:plasma membrane"/>
    <property type="evidence" value="ECO:0007669"/>
    <property type="project" value="TreeGrafter"/>
</dbReference>
<dbReference type="HAMAP" id="MF_00409">
    <property type="entry name" value="LpxK"/>
    <property type="match status" value="1"/>
</dbReference>
<dbReference type="GO" id="GO:0009245">
    <property type="term" value="P:lipid A biosynthetic process"/>
    <property type="evidence" value="ECO:0007669"/>
    <property type="project" value="UniProtKB-UniRule"/>
</dbReference>
<evidence type="ECO:0000256" key="10">
    <source>
        <dbReference type="ARBA" id="ARBA00022840"/>
    </source>
</evidence>
<dbReference type="AlphaFoldDB" id="A0A931BRZ4"/>
<dbReference type="PANTHER" id="PTHR42724:SF1">
    <property type="entry name" value="TETRAACYLDISACCHARIDE 4'-KINASE, MITOCHONDRIAL-RELATED"/>
    <property type="match status" value="1"/>
</dbReference>
<comment type="similarity">
    <text evidence="13">Belongs to the LpxK family.</text>
</comment>
<dbReference type="InterPro" id="IPR003758">
    <property type="entry name" value="LpxK"/>
</dbReference>
<evidence type="ECO:0000256" key="6">
    <source>
        <dbReference type="ARBA" id="ARBA00022556"/>
    </source>
</evidence>
<dbReference type="RefSeq" id="WP_196269763.1">
    <property type="nucleotide sequence ID" value="NZ_JADQDO010000001.1"/>
</dbReference>
<comment type="function">
    <text evidence="1 13">Transfers the gamma-phosphate of ATP to the 4'-position of a tetraacyldisaccharide 1-phosphate intermediate (termed DS-1-P) to form tetraacyldisaccharide 1,4'-bis-phosphate (lipid IVA).</text>
</comment>